<evidence type="ECO:0000256" key="1">
    <source>
        <dbReference type="ARBA" id="ARBA00007812"/>
    </source>
</evidence>
<dbReference type="InterPro" id="IPR011766">
    <property type="entry name" value="TPP_enzyme_TPP-bd"/>
</dbReference>
<dbReference type="InterPro" id="IPR029061">
    <property type="entry name" value="THDP-binding"/>
</dbReference>
<evidence type="ECO:0000256" key="2">
    <source>
        <dbReference type="ARBA" id="ARBA00023052"/>
    </source>
</evidence>
<dbReference type="Pfam" id="PF02775">
    <property type="entry name" value="TPP_enzyme_C"/>
    <property type="match status" value="1"/>
</dbReference>
<keyword evidence="7" id="KW-0456">Lyase</keyword>
<dbReference type="EMBL" id="FR845719">
    <property type="protein sequence ID" value="CCA53783.1"/>
    <property type="molecule type" value="Genomic_DNA"/>
</dbReference>
<dbReference type="PANTHER" id="PTHR18968:SF133">
    <property type="entry name" value="BENZOYLFORMATE DECARBOXYLASE"/>
    <property type="match status" value="1"/>
</dbReference>
<sequence length="577" mass="59670">MRPVDAMLEVLRDEGVTRVFGNPGTTELPFVEAVTAAPDLHYVLGVQEASVVAMADGYARATGRPAFVSLHIAAGLANGMVGLLNAGRSRTPLVVTAGQQDRRHLAQDPMLSGDLVGMARAVVKHTFDVQHAHDLPGMLRRAFALAVQPPAGPVFLSIPMDLLEEETAIDPPAPRSVRCGLGPAAGWPEAAEKLAAARHPAIVAGDGVGRDGAVAELVALAEALGATVFHQPMHDGVDFPTTHPLHAGMLDARHSAIRSALEGHDVVCIAGTRAFMAHHYEPGSPIPAGTEVVQLDDDPAEPGRTFPVALGLVGGIRVTLGAMAAQLAGKVPEAPGRAAEAGRVHEAARARVRARALAGYGDAPMDPLAAVHAIAAGLPADAVVVEEAITSGLLLRSVLPLERPRSYVHTVGGGLGSGIGAAVGTRLGDPTRPVVAVLGDGCTLFGLQGLWSAAHYGVPVTFVVMNNGEYRTLKETAARRERGRAARRRAGGLDLVPPRLDLAPARDFLGLSGAPGGPDGLDLAPPELDFTRLAGFFGITAVRARSTAHLAETVAWAAGQPGPVLVDVPVTRHAHPA</sequence>
<dbReference type="InterPro" id="IPR000399">
    <property type="entry name" value="TPP-bd_CS"/>
</dbReference>
<accession>F2R791</accession>
<organism evidence="7 8">
    <name type="scientific">Streptomyces venezuelae (strain ATCC 10712 / CBS 650.69 / DSM 40230 / JCM 4526 / NBRC 13096 / PD 04745)</name>
    <dbReference type="NCBI Taxonomy" id="953739"/>
    <lineage>
        <taxon>Bacteria</taxon>
        <taxon>Bacillati</taxon>
        <taxon>Actinomycetota</taxon>
        <taxon>Actinomycetes</taxon>
        <taxon>Kitasatosporales</taxon>
        <taxon>Streptomycetaceae</taxon>
        <taxon>Streptomyces</taxon>
    </lineage>
</organism>
<dbReference type="PATRIC" id="fig|953739.5.peg.6341"/>
<dbReference type="Pfam" id="PF00205">
    <property type="entry name" value="TPP_enzyme_M"/>
    <property type="match status" value="1"/>
</dbReference>
<reference evidence="7 8" key="1">
    <citation type="journal article" date="2011" name="BMC Genomics">
        <title>Genome-wide analysis of the role of GlnR in Streptomyces venezuelae provides new insights into global nitrogen regulation in actinomycetes.</title>
        <authorList>
            <person name="Pullan S.T."/>
            <person name="Bibb M.J."/>
            <person name="Merrick M."/>
        </authorList>
    </citation>
    <scope>NUCLEOTIDE SEQUENCE [LARGE SCALE GENOMIC DNA]</scope>
    <source>
        <strain evidence="7">ATCC 10712</strain>
    </source>
</reference>
<keyword evidence="8" id="KW-1185">Reference proteome</keyword>
<dbReference type="AlphaFoldDB" id="F2R791"/>
<dbReference type="eggNOG" id="COG0028">
    <property type="taxonomic scope" value="Bacteria"/>
</dbReference>
<feature type="domain" description="Thiamine pyrophosphate enzyme central" evidence="4">
    <location>
        <begin position="189"/>
        <end position="322"/>
    </location>
</feature>
<dbReference type="GO" id="GO:0000287">
    <property type="term" value="F:magnesium ion binding"/>
    <property type="evidence" value="ECO:0007669"/>
    <property type="project" value="InterPro"/>
</dbReference>
<dbReference type="InterPro" id="IPR029035">
    <property type="entry name" value="DHS-like_NAD/FAD-binding_dom"/>
</dbReference>
<dbReference type="GO" id="GO:0030976">
    <property type="term" value="F:thiamine pyrophosphate binding"/>
    <property type="evidence" value="ECO:0007669"/>
    <property type="project" value="InterPro"/>
</dbReference>
<dbReference type="InterPro" id="IPR045229">
    <property type="entry name" value="TPP_enz"/>
</dbReference>
<evidence type="ECO:0000313" key="8">
    <source>
        <dbReference type="Proteomes" id="UP000006854"/>
    </source>
</evidence>
<dbReference type="PANTHER" id="PTHR18968">
    <property type="entry name" value="THIAMINE PYROPHOSPHATE ENZYMES"/>
    <property type="match status" value="1"/>
</dbReference>
<dbReference type="GeneID" id="51861093"/>
<dbReference type="PROSITE" id="PS00187">
    <property type="entry name" value="TPP_ENZYMES"/>
    <property type="match status" value="1"/>
</dbReference>
<keyword evidence="2 3" id="KW-0786">Thiamine pyrophosphate</keyword>
<dbReference type="Gene3D" id="3.40.50.1220">
    <property type="entry name" value="TPP-binding domain"/>
    <property type="match status" value="1"/>
</dbReference>
<evidence type="ECO:0000259" key="5">
    <source>
        <dbReference type="Pfam" id="PF02775"/>
    </source>
</evidence>
<dbReference type="InterPro" id="IPR012000">
    <property type="entry name" value="Thiamin_PyroP_enz_cen_dom"/>
</dbReference>
<dbReference type="KEGG" id="sve:SVEN_0496"/>
<dbReference type="STRING" id="953739.SVEN_0496"/>
<proteinExistence type="inferred from homology"/>
<dbReference type="GO" id="GO:0003984">
    <property type="term" value="F:acetolactate synthase activity"/>
    <property type="evidence" value="ECO:0007669"/>
    <property type="project" value="TreeGrafter"/>
</dbReference>
<dbReference type="GO" id="GO:0050695">
    <property type="term" value="F:benzoylformate decarboxylase activity"/>
    <property type="evidence" value="ECO:0007669"/>
    <property type="project" value="UniProtKB-EC"/>
</dbReference>
<evidence type="ECO:0000259" key="4">
    <source>
        <dbReference type="Pfam" id="PF00205"/>
    </source>
</evidence>
<name>F2R791_STRVP</name>
<dbReference type="CDD" id="cd02002">
    <property type="entry name" value="TPP_BFDC"/>
    <property type="match status" value="1"/>
</dbReference>
<dbReference type="SUPFAM" id="SSF52467">
    <property type="entry name" value="DHS-like NAD/FAD-binding domain"/>
    <property type="match status" value="1"/>
</dbReference>
<dbReference type="RefSeq" id="WP_015031702.1">
    <property type="nucleotide sequence ID" value="NC_018750.1"/>
</dbReference>
<dbReference type="CDD" id="cd07035">
    <property type="entry name" value="TPP_PYR_POX_like"/>
    <property type="match status" value="1"/>
</dbReference>
<protein>
    <submittedName>
        <fullName evidence="7">Benzoylformate decarboxylase</fullName>
        <ecNumber evidence="7">4.1.1.7</ecNumber>
    </submittedName>
</protein>
<evidence type="ECO:0000313" key="7">
    <source>
        <dbReference type="EMBL" id="CCA53783.1"/>
    </source>
</evidence>
<dbReference type="Gene3D" id="3.40.50.970">
    <property type="match status" value="2"/>
</dbReference>
<dbReference type="SUPFAM" id="SSF52518">
    <property type="entry name" value="Thiamin diphosphate-binding fold (THDP-binding)"/>
    <property type="match status" value="2"/>
</dbReference>
<evidence type="ECO:0000259" key="6">
    <source>
        <dbReference type="Pfam" id="PF02776"/>
    </source>
</evidence>
<dbReference type="GO" id="GO:0050660">
    <property type="term" value="F:flavin adenine dinucleotide binding"/>
    <property type="evidence" value="ECO:0007669"/>
    <property type="project" value="TreeGrafter"/>
</dbReference>
<comment type="similarity">
    <text evidence="1 3">Belongs to the TPP enzyme family.</text>
</comment>
<gene>
    <name evidence="7" type="ordered locus">SVEN_0496</name>
</gene>
<dbReference type="EC" id="4.1.1.7" evidence="7"/>
<feature type="domain" description="Thiamine pyrophosphate enzyme TPP-binding" evidence="5">
    <location>
        <begin position="397"/>
        <end position="568"/>
    </location>
</feature>
<dbReference type="Pfam" id="PF02776">
    <property type="entry name" value="TPP_enzyme_N"/>
    <property type="match status" value="1"/>
</dbReference>
<dbReference type="Proteomes" id="UP000006854">
    <property type="component" value="Chromosome"/>
</dbReference>
<feature type="domain" description="Thiamine pyrophosphate enzyme N-terminal TPP-binding" evidence="6">
    <location>
        <begin position="4"/>
        <end position="107"/>
    </location>
</feature>
<evidence type="ECO:0000256" key="3">
    <source>
        <dbReference type="RuleBase" id="RU362132"/>
    </source>
</evidence>
<dbReference type="InterPro" id="IPR012001">
    <property type="entry name" value="Thiamin_PyroP_enz_TPP-bd_dom"/>
</dbReference>
<dbReference type="HOGENOM" id="CLU_013748_3_1_11"/>